<feature type="transmembrane region" description="Helical" evidence="1">
    <location>
        <begin position="109"/>
        <end position="130"/>
    </location>
</feature>
<feature type="transmembrane region" description="Helical" evidence="1">
    <location>
        <begin position="56"/>
        <end position="74"/>
    </location>
</feature>
<keyword evidence="1" id="KW-0812">Transmembrane</keyword>
<keyword evidence="1" id="KW-1133">Transmembrane helix</keyword>
<accession>A0A1H4XT82</accession>
<keyword evidence="3" id="KW-1185">Reference proteome</keyword>
<organism evidence="2 3">
    <name type="scientific">Amycolatopsis tolypomycina</name>
    <dbReference type="NCBI Taxonomy" id="208445"/>
    <lineage>
        <taxon>Bacteria</taxon>
        <taxon>Bacillati</taxon>
        <taxon>Actinomycetota</taxon>
        <taxon>Actinomycetes</taxon>
        <taxon>Pseudonocardiales</taxon>
        <taxon>Pseudonocardiaceae</taxon>
        <taxon>Amycolatopsis</taxon>
    </lineage>
</organism>
<name>A0A1H4XT82_9PSEU</name>
<evidence type="ECO:0008006" key="4">
    <source>
        <dbReference type="Google" id="ProtNLM"/>
    </source>
</evidence>
<protein>
    <recommendedName>
        <fullName evidence="4">DUF4190 domain-containing protein</fullName>
    </recommendedName>
</protein>
<dbReference type="Proteomes" id="UP000199622">
    <property type="component" value="Unassembled WGS sequence"/>
</dbReference>
<dbReference type="EMBL" id="FNSO01000004">
    <property type="protein sequence ID" value="SED08869.1"/>
    <property type="molecule type" value="Genomic_DNA"/>
</dbReference>
<evidence type="ECO:0000313" key="3">
    <source>
        <dbReference type="Proteomes" id="UP000199622"/>
    </source>
</evidence>
<dbReference type="InterPro" id="IPR038468">
    <property type="entry name" value="MmpS_C"/>
</dbReference>
<proteinExistence type="predicted"/>
<evidence type="ECO:0000313" key="2">
    <source>
        <dbReference type="EMBL" id="SED08869.1"/>
    </source>
</evidence>
<dbReference type="STRING" id="208445.SAMN04489727_6356"/>
<sequence>MTENGFWALLRAWIVTRRMRQNVTEVGRAAGLKEATVSYAPMPPQPMAAPVPYKNGLGTAGFVLGLVGLIFAFIPLIGIIAWPLTILGLIFGIVGTLRANRGQASNKGMAITAVVLSAIGLVICVIWTAAFGKVVNDAANSLPTAPAPPAVADAGSQPAAAAPTGQATAKHTVVLEVTTAAKSNVQWSSGFTTNSQEVLEKGKTWNQTLTMDDLAFTSVTVTPVEFKVGSKDNTCKITVDGKIVVEHHNSVGALCTYQP</sequence>
<dbReference type="AlphaFoldDB" id="A0A1H4XT82"/>
<reference evidence="3" key="1">
    <citation type="submission" date="2016-10" db="EMBL/GenBank/DDBJ databases">
        <authorList>
            <person name="Varghese N."/>
            <person name="Submissions S."/>
        </authorList>
    </citation>
    <scope>NUCLEOTIDE SEQUENCE [LARGE SCALE GENOMIC DNA]</scope>
    <source>
        <strain evidence="3">DSM 44544</strain>
    </source>
</reference>
<gene>
    <name evidence="2" type="ORF">SAMN04489727_6356</name>
</gene>
<evidence type="ECO:0000256" key="1">
    <source>
        <dbReference type="SAM" id="Phobius"/>
    </source>
</evidence>
<keyword evidence="1" id="KW-0472">Membrane</keyword>
<dbReference type="Gene3D" id="2.60.40.2880">
    <property type="entry name" value="MmpS1-5, C-terminal soluble domain"/>
    <property type="match status" value="1"/>
</dbReference>